<evidence type="ECO:0000313" key="4">
    <source>
        <dbReference type="Proteomes" id="UP001301388"/>
    </source>
</evidence>
<dbReference type="PANTHER" id="PTHR48051:SF1">
    <property type="entry name" value="RAS SUPPRESSOR PROTEIN 1"/>
    <property type="match status" value="1"/>
</dbReference>
<feature type="non-terminal residue" evidence="3">
    <location>
        <position position="112"/>
    </location>
</feature>
<dbReference type="PANTHER" id="PTHR48051">
    <property type="match status" value="1"/>
</dbReference>
<accession>A0ABU5TJI9</accession>
<dbReference type="Gene3D" id="3.80.10.10">
    <property type="entry name" value="Ribonuclease Inhibitor"/>
    <property type="match status" value="1"/>
</dbReference>
<keyword evidence="1" id="KW-0433">Leucine-rich repeat</keyword>
<evidence type="ECO:0000256" key="2">
    <source>
        <dbReference type="ARBA" id="ARBA00022737"/>
    </source>
</evidence>
<proteinExistence type="predicted"/>
<dbReference type="PROSITE" id="PS51450">
    <property type="entry name" value="LRR"/>
    <property type="match status" value="1"/>
</dbReference>
<dbReference type="SUPFAM" id="SSF52058">
    <property type="entry name" value="L domain-like"/>
    <property type="match status" value="1"/>
</dbReference>
<dbReference type="Proteomes" id="UP001301388">
    <property type="component" value="Unassembled WGS sequence"/>
</dbReference>
<dbReference type="InterPro" id="IPR003591">
    <property type="entry name" value="Leu-rich_rpt_typical-subtyp"/>
</dbReference>
<dbReference type="Pfam" id="PF13855">
    <property type="entry name" value="LRR_8"/>
    <property type="match status" value="1"/>
</dbReference>
<reference evidence="3 4" key="1">
    <citation type="submission" date="2023-12" db="EMBL/GenBank/DDBJ databases">
        <title>Baltic Sea Cyanobacteria.</title>
        <authorList>
            <person name="Delbaje E."/>
            <person name="Fewer D.P."/>
            <person name="Shishido T.K."/>
        </authorList>
    </citation>
    <scope>NUCLEOTIDE SEQUENCE [LARGE SCALE GENOMIC DNA]</scope>
    <source>
        <strain evidence="3 4">UHCC 0370</strain>
    </source>
</reference>
<gene>
    <name evidence="3" type="ORF">VB774_11580</name>
</gene>
<dbReference type="SMART" id="SM00369">
    <property type="entry name" value="LRR_TYP"/>
    <property type="match status" value="1"/>
</dbReference>
<keyword evidence="2" id="KW-0677">Repeat</keyword>
<protein>
    <submittedName>
        <fullName evidence="3">Uncharacterized protein</fullName>
    </submittedName>
</protein>
<comment type="caution">
    <text evidence="3">The sequence shown here is derived from an EMBL/GenBank/DDBJ whole genome shotgun (WGS) entry which is preliminary data.</text>
</comment>
<sequence>MLPSELEALIEQAAREEWEELDLAGEGIEVLPATIAKCKSLQRLILGKITERKYYNIYDGWTTEYKNFGNLLKTLPPEIAELTNLQHLDLSNNSLSEIPDSITRLTNLHSLN</sequence>
<dbReference type="EMBL" id="JAYGIE010000072">
    <property type="protein sequence ID" value="MEA5478257.1"/>
    <property type="molecule type" value="Genomic_DNA"/>
</dbReference>
<name>A0ABU5TJI9_9CYAN</name>
<organism evidence="3 4">
    <name type="scientific">Pseudanabaena galeata UHCC 0370</name>
    <dbReference type="NCBI Taxonomy" id="3110310"/>
    <lineage>
        <taxon>Bacteria</taxon>
        <taxon>Bacillati</taxon>
        <taxon>Cyanobacteriota</taxon>
        <taxon>Cyanophyceae</taxon>
        <taxon>Pseudanabaenales</taxon>
        <taxon>Pseudanabaenaceae</taxon>
        <taxon>Pseudanabaena</taxon>
    </lineage>
</organism>
<dbReference type="InterPro" id="IPR032675">
    <property type="entry name" value="LRR_dom_sf"/>
</dbReference>
<keyword evidence="4" id="KW-1185">Reference proteome</keyword>
<evidence type="ECO:0000313" key="3">
    <source>
        <dbReference type="EMBL" id="MEA5478257.1"/>
    </source>
</evidence>
<evidence type="ECO:0000256" key="1">
    <source>
        <dbReference type="ARBA" id="ARBA00022614"/>
    </source>
</evidence>
<dbReference type="InterPro" id="IPR050216">
    <property type="entry name" value="LRR_domain-containing"/>
</dbReference>
<dbReference type="InterPro" id="IPR001611">
    <property type="entry name" value="Leu-rich_rpt"/>
</dbReference>